<dbReference type="Pfam" id="PF12900">
    <property type="entry name" value="Pyridox_ox_2"/>
    <property type="match status" value="1"/>
</dbReference>
<evidence type="ECO:0000313" key="2">
    <source>
        <dbReference type="Proteomes" id="UP000460272"/>
    </source>
</evidence>
<sequence>MMRKLATDRAGLEILHLGDCFGLLGSVPVGRIGFLAGGEVIILPVNFLVDGQDVVFRTAQGSKLSSIEVGHYVGFEADAYDPATETGWSVLVSGLAEIVDDEADAARLDARELRSWGEPADPVWVRIRPSSISGRRLPAAAPGSG</sequence>
<dbReference type="InterPro" id="IPR024747">
    <property type="entry name" value="Pyridox_Oxase-rel"/>
</dbReference>
<reference evidence="1 2" key="1">
    <citation type="submission" date="2018-11" db="EMBL/GenBank/DDBJ databases">
        <title>Trebonia kvetii gen.nov., sp.nov., a novel acidophilic actinobacterium, and proposal of the new actinobacterial family Treboniaceae fam. nov.</title>
        <authorList>
            <person name="Rapoport D."/>
            <person name="Sagova-Mareckova M."/>
            <person name="Sedlacek I."/>
            <person name="Provaznik J."/>
            <person name="Kralova S."/>
            <person name="Pavlinic D."/>
            <person name="Benes V."/>
            <person name="Kopecky J."/>
        </authorList>
    </citation>
    <scope>NUCLEOTIDE SEQUENCE [LARGE SCALE GENOMIC DNA]</scope>
    <source>
        <strain evidence="1 2">15Tr583</strain>
    </source>
</reference>
<dbReference type="AlphaFoldDB" id="A0A6P2BXU3"/>
<dbReference type="RefSeq" id="WP_145856383.1">
    <property type="nucleotide sequence ID" value="NZ_RPFW01000004.1"/>
</dbReference>
<organism evidence="1 2">
    <name type="scientific">Trebonia kvetii</name>
    <dbReference type="NCBI Taxonomy" id="2480626"/>
    <lineage>
        <taxon>Bacteria</taxon>
        <taxon>Bacillati</taxon>
        <taxon>Actinomycetota</taxon>
        <taxon>Actinomycetes</taxon>
        <taxon>Streptosporangiales</taxon>
        <taxon>Treboniaceae</taxon>
        <taxon>Trebonia</taxon>
    </lineage>
</organism>
<dbReference type="InterPro" id="IPR012349">
    <property type="entry name" value="Split_barrel_FMN-bd"/>
</dbReference>
<dbReference type="OrthoDB" id="3212118at2"/>
<dbReference type="Gene3D" id="2.30.110.10">
    <property type="entry name" value="Electron Transport, Fmn-binding Protein, Chain A"/>
    <property type="match status" value="1"/>
</dbReference>
<name>A0A6P2BXU3_9ACTN</name>
<dbReference type="SUPFAM" id="SSF50475">
    <property type="entry name" value="FMN-binding split barrel"/>
    <property type="match status" value="1"/>
</dbReference>
<dbReference type="EMBL" id="RPFW01000004">
    <property type="protein sequence ID" value="TVZ03527.1"/>
    <property type="molecule type" value="Genomic_DNA"/>
</dbReference>
<evidence type="ECO:0000313" key="1">
    <source>
        <dbReference type="EMBL" id="TVZ03527.1"/>
    </source>
</evidence>
<comment type="caution">
    <text evidence="1">The sequence shown here is derived from an EMBL/GenBank/DDBJ whole genome shotgun (WGS) entry which is preliminary data.</text>
</comment>
<gene>
    <name evidence="1" type="ORF">EAS64_24445</name>
</gene>
<dbReference type="Proteomes" id="UP000460272">
    <property type="component" value="Unassembled WGS sequence"/>
</dbReference>
<keyword evidence="2" id="KW-1185">Reference proteome</keyword>
<proteinExistence type="predicted"/>
<protein>
    <submittedName>
        <fullName evidence="1">Pyridoxamine 5'-phosphate oxidase family protein</fullName>
    </submittedName>
</protein>
<accession>A0A6P2BXU3</accession>